<dbReference type="CDD" id="cd12148">
    <property type="entry name" value="fungal_TF_MHR"/>
    <property type="match status" value="1"/>
</dbReference>
<dbReference type="GO" id="GO:0000981">
    <property type="term" value="F:DNA-binding transcription factor activity, RNA polymerase II-specific"/>
    <property type="evidence" value="ECO:0007669"/>
    <property type="project" value="InterPro"/>
</dbReference>
<dbReference type="EMBL" id="AYKW01000006">
    <property type="protein sequence ID" value="PIL34074.1"/>
    <property type="molecule type" value="Genomic_DNA"/>
</dbReference>
<feature type="region of interest" description="Disordered" evidence="7">
    <location>
        <begin position="153"/>
        <end position="231"/>
    </location>
</feature>
<dbReference type="PROSITE" id="PS50048">
    <property type="entry name" value="ZN2_CY6_FUNGAL_2"/>
    <property type="match status" value="1"/>
</dbReference>
<dbReference type="OrthoDB" id="1405595at2759"/>
<comment type="caution">
    <text evidence="10">The sequence shown here is derived from an EMBL/GenBank/DDBJ whole genome shotgun (WGS) entry which is preliminary data.</text>
</comment>
<dbReference type="PROSITE" id="PS50157">
    <property type="entry name" value="ZINC_FINGER_C2H2_2"/>
    <property type="match status" value="2"/>
</dbReference>
<organism evidence="10 11">
    <name type="scientific">Ganoderma sinense ZZ0214-1</name>
    <dbReference type="NCBI Taxonomy" id="1077348"/>
    <lineage>
        <taxon>Eukaryota</taxon>
        <taxon>Fungi</taxon>
        <taxon>Dikarya</taxon>
        <taxon>Basidiomycota</taxon>
        <taxon>Agaricomycotina</taxon>
        <taxon>Agaricomycetes</taxon>
        <taxon>Polyporales</taxon>
        <taxon>Polyporaceae</taxon>
        <taxon>Ganoderma</taxon>
    </lineage>
</organism>
<keyword evidence="11" id="KW-1185">Reference proteome</keyword>
<evidence type="ECO:0000256" key="7">
    <source>
        <dbReference type="SAM" id="MobiDB-lite"/>
    </source>
</evidence>
<keyword evidence="5" id="KW-0539">Nucleus</keyword>
<dbReference type="SMART" id="SM00355">
    <property type="entry name" value="ZnF_C2H2"/>
    <property type="match status" value="2"/>
</dbReference>
<keyword evidence="4" id="KW-0804">Transcription</keyword>
<feature type="compositionally biased region" description="Low complexity" evidence="7">
    <location>
        <begin position="20"/>
        <end position="33"/>
    </location>
</feature>
<feature type="compositionally biased region" description="Polar residues" evidence="7">
    <location>
        <begin position="218"/>
        <end position="231"/>
    </location>
</feature>
<evidence type="ECO:0000259" key="8">
    <source>
        <dbReference type="PROSITE" id="PS50048"/>
    </source>
</evidence>
<dbReference type="GO" id="GO:0003677">
    <property type="term" value="F:DNA binding"/>
    <property type="evidence" value="ECO:0007669"/>
    <property type="project" value="InterPro"/>
</dbReference>
<dbReference type="CDD" id="cd00067">
    <property type="entry name" value="GAL4"/>
    <property type="match status" value="1"/>
</dbReference>
<dbReference type="SUPFAM" id="SSF57667">
    <property type="entry name" value="beta-beta-alpha zinc fingers"/>
    <property type="match status" value="1"/>
</dbReference>
<dbReference type="InterPro" id="IPR036236">
    <property type="entry name" value="Znf_C2H2_sf"/>
</dbReference>
<dbReference type="SUPFAM" id="SSF57701">
    <property type="entry name" value="Zn2/Cys6 DNA-binding domain"/>
    <property type="match status" value="1"/>
</dbReference>
<keyword evidence="3" id="KW-0805">Transcription regulation</keyword>
<feature type="domain" description="C2H2-type" evidence="9">
    <location>
        <begin position="60"/>
        <end position="87"/>
    </location>
</feature>
<accession>A0A2G8SJY4</accession>
<evidence type="ECO:0000313" key="11">
    <source>
        <dbReference type="Proteomes" id="UP000230002"/>
    </source>
</evidence>
<feature type="compositionally biased region" description="Low complexity" evidence="7">
    <location>
        <begin position="198"/>
        <end position="207"/>
    </location>
</feature>
<dbReference type="GO" id="GO:0008270">
    <property type="term" value="F:zinc ion binding"/>
    <property type="evidence" value="ECO:0007669"/>
    <property type="project" value="UniProtKB-KW"/>
</dbReference>
<sequence length="840" mass="93196">MSPDPVPPQLAEDTVLEEPSASASTSTAASASTGSRISKNGSVSKMRSHRGNIPTLPQTKFCPLCPAKFTRTTHLNRHLKTHSNERLHECDRCHAQFTRSDLLTRHKRTCADSSANRSRRKSCQSCADSKVKCDLGRPCSKCKARGRECVYSYGASSSSPEETTSPQNVPSTSSPESGTTSQAASSQQDASPNAMTFPEESSSSPSSIPNLTAPPDLLNNTSPASSFSSPTDALDASATLGSFTQSALVSVPRGGSSTTGEKGYFTELVESEMYDNLFSDVFTSTFQKNPTVPGNHFNFDATSILTDRLESASIDQALFDQVFGTQSTSLAMYPNLSDPVFPLDPLESISEQEIVEPPPPPTQQAVAVFEPEMPSVAEYYQFVMAFLTTYVWHMPVVHLPTFLSESRHPALVKASKACGAMYSNTVSATNFIDRVLATVRDVIIADLSHTTDYDTIIQLTLASGMIQTIGMFHKDPEQRAKSNVYHGMIVMMLRMNGFVDKTRDWKVPDIDFNNPASVQAGWREWVRFESAKRALWICYLHDCCHSIFFNLSPTFHTEQFTLGLPAEDSLWTAKDGAEWAAILNTPSPYGDMETRLRGHYLKALYFYIVQNNPGNDPRPFHITPFGHFIMIHAILRKLFEMYLRDRLHFHQLGDVLGRSKIKPHFVDRDRVFHVQIMLHSWLQSWLQSPETPRDIPEAQQRFCFNALPYYWLAQVGLVAYQEGLPPFDPEGTYITSHEAKFQLVKKWEKHIRKFLETGEQTPTMFWDEVMKVRIENWQQESGFHYTHLLGFFNGQVRADPAIVAAAVAAQTEAAAQATAAGEALAAAARASGSGSGMPGA</sequence>
<dbReference type="SMART" id="SM00066">
    <property type="entry name" value="GAL4"/>
    <property type="match status" value="1"/>
</dbReference>
<feature type="region of interest" description="Disordered" evidence="7">
    <location>
        <begin position="1"/>
        <end position="55"/>
    </location>
</feature>
<dbReference type="InterPro" id="IPR013087">
    <property type="entry name" value="Znf_C2H2_type"/>
</dbReference>
<dbReference type="PROSITE" id="PS00463">
    <property type="entry name" value="ZN2_CY6_FUNGAL_1"/>
    <property type="match status" value="1"/>
</dbReference>
<feature type="compositionally biased region" description="Low complexity" evidence="7">
    <location>
        <begin position="156"/>
        <end position="191"/>
    </location>
</feature>
<dbReference type="InterPro" id="IPR001138">
    <property type="entry name" value="Zn2Cys6_DnaBD"/>
</dbReference>
<keyword evidence="6" id="KW-0863">Zinc-finger</keyword>
<dbReference type="Pfam" id="PF04082">
    <property type="entry name" value="Fungal_trans"/>
    <property type="match status" value="1"/>
</dbReference>
<protein>
    <submittedName>
        <fullName evidence="10">Transcription factor</fullName>
    </submittedName>
</protein>
<feature type="domain" description="Zn(2)-C6 fungal-type" evidence="8">
    <location>
        <begin position="122"/>
        <end position="151"/>
    </location>
</feature>
<keyword evidence="1" id="KW-0479">Metal-binding</keyword>
<dbReference type="STRING" id="1077348.A0A2G8SJY4"/>
<keyword evidence="2" id="KW-0862">Zinc</keyword>
<evidence type="ECO:0000256" key="3">
    <source>
        <dbReference type="ARBA" id="ARBA00023015"/>
    </source>
</evidence>
<dbReference type="Proteomes" id="UP000230002">
    <property type="component" value="Unassembled WGS sequence"/>
</dbReference>
<evidence type="ECO:0000256" key="1">
    <source>
        <dbReference type="ARBA" id="ARBA00022723"/>
    </source>
</evidence>
<evidence type="ECO:0000256" key="6">
    <source>
        <dbReference type="PROSITE-ProRule" id="PRU00042"/>
    </source>
</evidence>
<dbReference type="AlphaFoldDB" id="A0A2G8SJY4"/>
<gene>
    <name evidence="10" type="ORF">GSI_03785</name>
</gene>
<evidence type="ECO:0000256" key="4">
    <source>
        <dbReference type="ARBA" id="ARBA00023163"/>
    </source>
</evidence>
<evidence type="ECO:0000313" key="10">
    <source>
        <dbReference type="EMBL" id="PIL34074.1"/>
    </source>
</evidence>
<dbReference type="PANTHER" id="PTHR47660:SF2">
    <property type="entry name" value="TRANSCRIPTION FACTOR WITH C2H2 AND ZN(2)-CYS(6) DNA BINDING DOMAIN (EUROFUNG)"/>
    <property type="match status" value="1"/>
</dbReference>
<evidence type="ECO:0000259" key="9">
    <source>
        <dbReference type="PROSITE" id="PS50157"/>
    </source>
</evidence>
<dbReference type="GO" id="GO:0006351">
    <property type="term" value="P:DNA-templated transcription"/>
    <property type="evidence" value="ECO:0007669"/>
    <property type="project" value="InterPro"/>
</dbReference>
<feature type="domain" description="C2H2-type" evidence="9">
    <location>
        <begin position="88"/>
        <end position="117"/>
    </location>
</feature>
<evidence type="ECO:0000256" key="2">
    <source>
        <dbReference type="ARBA" id="ARBA00022833"/>
    </source>
</evidence>
<dbReference type="PROSITE" id="PS00028">
    <property type="entry name" value="ZINC_FINGER_C2H2_1"/>
    <property type="match status" value="1"/>
</dbReference>
<dbReference type="Gene3D" id="3.30.160.60">
    <property type="entry name" value="Classic Zinc Finger"/>
    <property type="match status" value="1"/>
</dbReference>
<name>A0A2G8SJY4_9APHY</name>
<proteinExistence type="predicted"/>
<dbReference type="InterPro" id="IPR036864">
    <property type="entry name" value="Zn2-C6_fun-type_DNA-bd_sf"/>
</dbReference>
<dbReference type="PANTHER" id="PTHR47660">
    <property type="entry name" value="TRANSCRIPTION FACTOR WITH C2H2 AND ZN(2)-CYS(6) DNA BINDING DOMAIN (EUROFUNG)-RELATED-RELATED"/>
    <property type="match status" value="1"/>
</dbReference>
<evidence type="ECO:0000256" key="5">
    <source>
        <dbReference type="ARBA" id="ARBA00023242"/>
    </source>
</evidence>
<dbReference type="InterPro" id="IPR007219">
    <property type="entry name" value="XnlR_reg_dom"/>
</dbReference>
<reference evidence="10 11" key="1">
    <citation type="journal article" date="2015" name="Sci. Rep.">
        <title>Chromosome-level genome map provides insights into diverse defense mechanisms in the medicinal fungus Ganoderma sinense.</title>
        <authorList>
            <person name="Zhu Y."/>
            <person name="Xu J."/>
            <person name="Sun C."/>
            <person name="Zhou S."/>
            <person name="Xu H."/>
            <person name="Nelson D.R."/>
            <person name="Qian J."/>
            <person name="Song J."/>
            <person name="Luo H."/>
            <person name="Xiang L."/>
            <person name="Li Y."/>
            <person name="Xu Z."/>
            <person name="Ji A."/>
            <person name="Wang L."/>
            <person name="Lu S."/>
            <person name="Hayward A."/>
            <person name="Sun W."/>
            <person name="Li X."/>
            <person name="Schwartz D.C."/>
            <person name="Wang Y."/>
            <person name="Chen S."/>
        </authorList>
    </citation>
    <scope>NUCLEOTIDE SEQUENCE [LARGE SCALE GENOMIC DNA]</scope>
    <source>
        <strain evidence="10 11">ZZ0214-1</strain>
    </source>
</reference>
<dbReference type="Pfam" id="PF00172">
    <property type="entry name" value="Zn_clus"/>
    <property type="match status" value="1"/>
</dbReference>
<feature type="compositionally biased region" description="Polar residues" evidence="7">
    <location>
        <begin position="34"/>
        <end position="45"/>
    </location>
</feature>
<dbReference type="Gene3D" id="4.10.240.10">
    <property type="entry name" value="Zn(2)-C6 fungal-type DNA-binding domain"/>
    <property type="match status" value="1"/>
</dbReference>